<evidence type="ECO:0000313" key="6">
    <source>
        <dbReference type="Proteomes" id="UP000245670"/>
    </source>
</evidence>
<accession>A0A2U2J8J4</accession>
<dbReference type="Pfam" id="PF12080">
    <property type="entry name" value="GldM_4th"/>
    <property type="match status" value="1"/>
</dbReference>
<dbReference type="AlphaFoldDB" id="A0A2U2J8J4"/>
<dbReference type="InterPro" id="IPR048405">
    <property type="entry name" value="GldM_Ig-like-1"/>
</dbReference>
<dbReference type="NCBIfam" id="TIGR03517">
    <property type="entry name" value="GldM_gliding"/>
    <property type="match status" value="1"/>
</dbReference>
<dbReference type="EMBL" id="QFFG01000005">
    <property type="protein sequence ID" value="PWG04659.1"/>
    <property type="molecule type" value="Genomic_DNA"/>
</dbReference>
<dbReference type="Proteomes" id="UP000245670">
    <property type="component" value="Unassembled WGS sequence"/>
</dbReference>
<gene>
    <name evidence="5" type="ORF">DIS07_11995</name>
</gene>
<evidence type="ECO:0000259" key="2">
    <source>
        <dbReference type="Pfam" id="PF12081"/>
    </source>
</evidence>
<keyword evidence="6" id="KW-1185">Reference proteome</keyword>
<dbReference type="Pfam" id="PF12081">
    <property type="entry name" value="GldM_1st"/>
    <property type="match status" value="1"/>
</dbReference>
<evidence type="ECO:0000259" key="4">
    <source>
        <dbReference type="Pfam" id="PF21602"/>
    </source>
</evidence>
<dbReference type="InterPro" id="IPR048406">
    <property type="entry name" value="GldM_Ig-like-2"/>
</dbReference>
<dbReference type="Pfam" id="PF21602">
    <property type="entry name" value="GldM_3rd"/>
    <property type="match status" value="1"/>
</dbReference>
<dbReference type="Pfam" id="PF21601">
    <property type="entry name" value="GldM_2nd"/>
    <property type="match status" value="1"/>
</dbReference>
<sequence length="514" mass="56289">MAGGKMSARQKMINLMYLVFIAMLAMNMSKEVLSAFGFMNEKLTENNISTTVKNNDAYTNLATKASEQAAKFGPLKIQADKIKKASSDFYTYLEDLKIKMTADIEDKTDYESMDKTAFLDEYFFKGDKYTKEGQDFIDRINGYRNNLITILGNDSKFANVINKRFSTDPVVPKKKDGSKKPRPWLDYRYKGFPLVASLTNLTQMQADIKNTESDIVTDLLGGQLESEVSMTNYNGIVKLEKNAFYPGDEVVGTVVLGREDPSLKPSRVVLDGKPYDNFKEGAVNLNLRAGNVGDKQIKGTIYFMENGEEVPVPFSTSYSVISKPNSAVVSADKMNVVYRGVQNPLTISIPGVPANLVKASAPGLRQVKGSSYTISPKGGNEVTINVSGKLQDGTPIKTPKTFRIKDIPAAMASARGQYGIVPMPKTSLGRTPIGAGLPDFVFDLKLKVNSFKVKVPGQVTVLVNGTVFNARAKKALSKAKRGDVVTIFDVNASIVGNSSYKLKKVLPVSIQITN</sequence>
<proteinExistence type="predicted"/>
<organism evidence="5 6">
    <name type="scientific">Polaribacter aquimarinus</name>
    <dbReference type="NCBI Taxonomy" id="2100726"/>
    <lineage>
        <taxon>Bacteria</taxon>
        <taxon>Pseudomonadati</taxon>
        <taxon>Bacteroidota</taxon>
        <taxon>Flavobacteriia</taxon>
        <taxon>Flavobacteriales</taxon>
        <taxon>Flavobacteriaceae</taxon>
    </lineage>
</organism>
<dbReference type="OrthoDB" id="1490890at2"/>
<protein>
    <submittedName>
        <fullName evidence="5">Gliding motility protein GldM</fullName>
    </submittedName>
</protein>
<evidence type="ECO:0000259" key="3">
    <source>
        <dbReference type="Pfam" id="PF21601"/>
    </source>
</evidence>
<feature type="domain" description="Gliding motility-associated protein GldM C-terminal" evidence="1">
    <location>
        <begin position="410"/>
        <end position="513"/>
    </location>
</feature>
<dbReference type="InterPro" id="IPR022719">
    <property type="entry name" value="Motility-assoc_prot_GldM_C"/>
</dbReference>
<reference evidence="5 6" key="1">
    <citation type="submission" date="2018-05" db="EMBL/GenBank/DDBJ databases">
        <title>Polaribacter aquimarinus sp. nov., isolated from sediment in a sediment of sea.</title>
        <authorList>
            <person name="Lu D."/>
        </authorList>
    </citation>
    <scope>NUCLEOTIDE SEQUENCE [LARGE SCALE GENOMIC DNA]</scope>
    <source>
        <strain evidence="5 6">ZY113</strain>
    </source>
</reference>
<feature type="domain" description="Gliding motility-associated protein GldM first immunoglobulin-like" evidence="3">
    <location>
        <begin position="225"/>
        <end position="321"/>
    </location>
</feature>
<name>A0A2U2J8J4_9FLAO</name>
<dbReference type="InterPro" id="IPR022720">
    <property type="entry name" value="Motility-assoc_prot_GldM_N"/>
</dbReference>
<dbReference type="InterPro" id="IPR019859">
    <property type="entry name" value="Motility-assoc_prot_GldM"/>
</dbReference>
<comment type="caution">
    <text evidence="5">The sequence shown here is derived from an EMBL/GenBank/DDBJ whole genome shotgun (WGS) entry which is preliminary data.</text>
</comment>
<feature type="domain" description="Gliding motility-associated protein GldM second immunoglobulin-like" evidence="4">
    <location>
        <begin position="326"/>
        <end position="405"/>
    </location>
</feature>
<evidence type="ECO:0000259" key="1">
    <source>
        <dbReference type="Pfam" id="PF12080"/>
    </source>
</evidence>
<feature type="domain" description="Gliding motility-associated protein GldM N-terminal" evidence="2">
    <location>
        <begin position="31"/>
        <end position="221"/>
    </location>
</feature>
<evidence type="ECO:0000313" key="5">
    <source>
        <dbReference type="EMBL" id="PWG04659.1"/>
    </source>
</evidence>
<dbReference type="RefSeq" id="WP_109405499.1">
    <property type="nucleotide sequence ID" value="NZ_QFFG01000005.1"/>
</dbReference>